<evidence type="ECO:0000313" key="3">
    <source>
        <dbReference type="EMBL" id="RJG08367.1"/>
    </source>
</evidence>
<dbReference type="Proteomes" id="UP000284006">
    <property type="component" value="Unassembled WGS sequence"/>
</dbReference>
<organism evidence="3 4">
    <name type="scientific">Massilia cavernae</name>
    <dbReference type="NCBI Taxonomy" id="2320864"/>
    <lineage>
        <taxon>Bacteria</taxon>
        <taxon>Pseudomonadati</taxon>
        <taxon>Pseudomonadota</taxon>
        <taxon>Betaproteobacteria</taxon>
        <taxon>Burkholderiales</taxon>
        <taxon>Oxalobacteraceae</taxon>
        <taxon>Telluria group</taxon>
        <taxon>Massilia</taxon>
    </lineage>
</organism>
<dbReference type="AlphaFoldDB" id="A0A418X7D2"/>
<keyword evidence="3" id="KW-0413">Isomerase</keyword>
<evidence type="ECO:0000256" key="2">
    <source>
        <dbReference type="RuleBase" id="RU003707"/>
    </source>
</evidence>
<name>A0A418X7D2_9BURK</name>
<sequence length="259" mass="27503">MSESVSFEVKGQVGWITLTRPKAMNALSRDMFVDMSAQLRAWQDDDAVRVVVLTGTGPAFCAGADLKAAAGGAPPPGEPDFLDTIIVFFDLLRAFPKPVIAAVNGLALAGGMEAVLCCDFVIAAQSAKFGDAHSNFGVFPGGGGAAVLPRKIPHNIAMYLLFTGDALPAADMKTYGLVSEVVADGELVARAQAIGDKLAKKSPLVLRNMKKVANEAADKTVADALRHEVLALRNHQRSYDIAEGLRAFAEKRQPEFKGY</sequence>
<dbReference type="InterPro" id="IPR018376">
    <property type="entry name" value="Enoyl-CoA_hyd/isom_CS"/>
</dbReference>
<reference evidence="3 4" key="1">
    <citation type="submission" date="2018-09" db="EMBL/GenBank/DDBJ databases">
        <authorList>
            <person name="Zhu H."/>
        </authorList>
    </citation>
    <scope>NUCLEOTIDE SEQUENCE [LARGE SCALE GENOMIC DNA]</scope>
    <source>
        <strain evidence="3 4">K1S02-61</strain>
    </source>
</reference>
<gene>
    <name evidence="3" type="ORF">D3872_24360</name>
</gene>
<dbReference type="CDD" id="cd06558">
    <property type="entry name" value="crotonase-like"/>
    <property type="match status" value="1"/>
</dbReference>
<keyword evidence="4" id="KW-1185">Reference proteome</keyword>
<dbReference type="PANTHER" id="PTHR11941:SF54">
    <property type="entry name" value="ENOYL-COA HYDRATASE, MITOCHONDRIAL"/>
    <property type="match status" value="1"/>
</dbReference>
<protein>
    <submittedName>
        <fullName evidence="3">Enoyl-CoA hydratase/isomerase family protein</fullName>
    </submittedName>
</protein>
<dbReference type="Gene3D" id="3.90.226.10">
    <property type="entry name" value="2-enoyl-CoA Hydratase, Chain A, domain 1"/>
    <property type="match status" value="1"/>
</dbReference>
<dbReference type="GO" id="GO:0006635">
    <property type="term" value="P:fatty acid beta-oxidation"/>
    <property type="evidence" value="ECO:0007669"/>
    <property type="project" value="TreeGrafter"/>
</dbReference>
<dbReference type="SUPFAM" id="SSF52096">
    <property type="entry name" value="ClpP/crotonase"/>
    <property type="match status" value="1"/>
</dbReference>
<dbReference type="RefSeq" id="WP_119813185.1">
    <property type="nucleotide sequence ID" value="NZ_QYUP01000195.1"/>
</dbReference>
<dbReference type="GO" id="GO:0016853">
    <property type="term" value="F:isomerase activity"/>
    <property type="evidence" value="ECO:0007669"/>
    <property type="project" value="UniProtKB-KW"/>
</dbReference>
<evidence type="ECO:0000256" key="1">
    <source>
        <dbReference type="ARBA" id="ARBA00005254"/>
    </source>
</evidence>
<dbReference type="Pfam" id="PF00378">
    <property type="entry name" value="ECH_1"/>
    <property type="match status" value="1"/>
</dbReference>
<dbReference type="InterPro" id="IPR029045">
    <property type="entry name" value="ClpP/crotonase-like_dom_sf"/>
</dbReference>
<dbReference type="OrthoDB" id="8524220at2"/>
<dbReference type="EMBL" id="QYUP01000195">
    <property type="protein sequence ID" value="RJG08367.1"/>
    <property type="molecule type" value="Genomic_DNA"/>
</dbReference>
<proteinExistence type="inferred from homology"/>
<accession>A0A418X7D2</accession>
<dbReference type="PROSITE" id="PS00166">
    <property type="entry name" value="ENOYL_COA_HYDRATASE"/>
    <property type="match status" value="1"/>
</dbReference>
<evidence type="ECO:0000313" key="4">
    <source>
        <dbReference type="Proteomes" id="UP000284006"/>
    </source>
</evidence>
<dbReference type="InterPro" id="IPR001753">
    <property type="entry name" value="Enoyl-CoA_hydra/iso"/>
</dbReference>
<comment type="caution">
    <text evidence="3">The sequence shown here is derived from an EMBL/GenBank/DDBJ whole genome shotgun (WGS) entry which is preliminary data.</text>
</comment>
<comment type="similarity">
    <text evidence="1 2">Belongs to the enoyl-CoA hydratase/isomerase family.</text>
</comment>
<dbReference type="PANTHER" id="PTHR11941">
    <property type="entry name" value="ENOYL-COA HYDRATASE-RELATED"/>
    <property type="match status" value="1"/>
</dbReference>